<keyword evidence="3 12" id="KW-0723">Serine/threonine-protein kinase</keyword>
<dbReference type="Proteomes" id="UP001431783">
    <property type="component" value="Unassembled WGS sequence"/>
</dbReference>
<dbReference type="PIRSF" id="PIRSF000559">
    <property type="entry name" value="cGMP-dep_kinase"/>
    <property type="match status" value="1"/>
</dbReference>
<dbReference type="Gene3D" id="3.30.200.20">
    <property type="entry name" value="Phosphorylase Kinase, domain 1"/>
    <property type="match status" value="1"/>
</dbReference>
<dbReference type="SUPFAM" id="SSF56112">
    <property type="entry name" value="Protein kinase-like (PK-like)"/>
    <property type="match status" value="1"/>
</dbReference>
<protein>
    <recommendedName>
        <fullName evidence="2 12">cGMP-dependent protein kinase</fullName>
        <ecNumber evidence="2 12">2.7.11.12</ecNumber>
    </recommendedName>
</protein>
<evidence type="ECO:0000256" key="6">
    <source>
        <dbReference type="ARBA" id="ARBA00022741"/>
    </source>
</evidence>
<dbReference type="PANTHER" id="PTHR24353">
    <property type="entry name" value="CYCLIC NUCLEOTIDE-DEPENDENT PROTEIN KINASE"/>
    <property type="match status" value="1"/>
</dbReference>
<keyword evidence="21" id="KW-1185">Reference proteome</keyword>
<comment type="similarity">
    <text evidence="1 12">Belongs to the protein kinase superfamily. AGC Ser/Thr protein kinase family. cGMP subfamily.</text>
</comment>
<dbReference type="InterPro" id="IPR000719">
    <property type="entry name" value="Prot_kinase_dom"/>
</dbReference>
<evidence type="ECO:0000256" key="2">
    <source>
        <dbReference type="ARBA" id="ARBA00012428"/>
    </source>
</evidence>
<dbReference type="EC" id="2.7.11.12" evidence="2 12"/>
<keyword evidence="4 12" id="KW-0140">cGMP</keyword>
<feature type="domain" description="Cyclic nucleotide-binding" evidence="18">
    <location>
        <begin position="321"/>
        <end position="417"/>
    </location>
</feature>
<feature type="region of interest" description="Disordered" evidence="16">
    <location>
        <begin position="101"/>
        <end position="130"/>
    </location>
</feature>
<evidence type="ECO:0000256" key="12">
    <source>
        <dbReference type="PIRNR" id="PIRNR000559"/>
    </source>
</evidence>
<dbReference type="PANTHER" id="PTHR24353:SF144">
    <property type="match status" value="1"/>
</dbReference>
<dbReference type="SMART" id="SM00100">
    <property type="entry name" value="cNMP"/>
    <property type="match status" value="2"/>
</dbReference>
<comment type="catalytic activity">
    <reaction evidence="10 12">
        <text>L-threonyl-[protein] + ATP = O-phospho-L-threonyl-[protein] + ADP + H(+)</text>
        <dbReference type="Rhea" id="RHEA:46608"/>
        <dbReference type="Rhea" id="RHEA-COMP:11060"/>
        <dbReference type="Rhea" id="RHEA-COMP:11605"/>
        <dbReference type="ChEBI" id="CHEBI:15378"/>
        <dbReference type="ChEBI" id="CHEBI:30013"/>
        <dbReference type="ChEBI" id="CHEBI:30616"/>
        <dbReference type="ChEBI" id="CHEBI:61977"/>
        <dbReference type="ChEBI" id="CHEBI:456216"/>
        <dbReference type="EC" id="2.7.11.12"/>
    </reaction>
</comment>
<dbReference type="PROSITE" id="PS00107">
    <property type="entry name" value="PROTEIN_KINASE_ATP"/>
    <property type="match status" value="1"/>
</dbReference>
<evidence type="ECO:0000313" key="20">
    <source>
        <dbReference type="EMBL" id="KAK9879595.1"/>
    </source>
</evidence>
<dbReference type="Gene3D" id="1.10.510.10">
    <property type="entry name" value="Transferase(Phosphotransferase) domain 1"/>
    <property type="match status" value="1"/>
</dbReference>
<name>A0AAW1UAN0_9CUCU</name>
<dbReference type="Pfam" id="PF00027">
    <property type="entry name" value="cNMP_binding"/>
    <property type="match status" value="2"/>
</dbReference>
<dbReference type="PROSITE" id="PS00889">
    <property type="entry name" value="CNMP_BINDING_2"/>
    <property type="match status" value="1"/>
</dbReference>
<comment type="caution">
    <text evidence="20">The sequence shown here is derived from an EMBL/GenBank/DDBJ whole genome shotgun (WGS) entry which is preliminary data.</text>
</comment>
<evidence type="ECO:0000256" key="9">
    <source>
        <dbReference type="ARBA" id="ARBA00022992"/>
    </source>
</evidence>
<feature type="domain" description="AGC-kinase C-terminal" evidence="19">
    <location>
        <begin position="721"/>
        <end position="772"/>
    </location>
</feature>
<dbReference type="SMART" id="SM00220">
    <property type="entry name" value="S_TKc"/>
    <property type="match status" value="1"/>
</dbReference>
<dbReference type="InterPro" id="IPR018490">
    <property type="entry name" value="cNMP-bd_dom_sf"/>
</dbReference>
<dbReference type="InterPro" id="IPR018488">
    <property type="entry name" value="cNMP-bd_CS"/>
</dbReference>
<comment type="catalytic activity">
    <reaction evidence="11">
        <text>L-seryl-[protein] + ATP = O-phospho-L-seryl-[protein] + ADP + H(+)</text>
        <dbReference type="Rhea" id="RHEA:17989"/>
        <dbReference type="Rhea" id="RHEA-COMP:9863"/>
        <dbReference type="Rhea" id="RHEA-COMP:11604"/>
        <dbReference type="ChEBI" id="CHEBI:15378"/>
        <dbReference type="ChEBI" id="CHEBI:29999"/>
        <dbReference type="ChEBI" id="CHEBI:30616"/>
        <dbReference type="ChEBI" id="CHEBI:83421"/>
        <dbReference type="ChEBI" id="CHEBI:456216"/>
        <dbReference type="EC" id="2.7.11.12"/>
    </reaction>
</comment>
<proteinExistence type="inferred from homology"/>
<organism evidence="20 21">
    <name type="scientific">Henosepilachna vigintioctopunctata</name>
    <dbReference type="NCBI Taxonomy" id="420089"/>
    <lineage>
        <taxon>Eukaryota</taxon>
        <taxon>Metazoa</taxon>
        <taxon>Ecdysozoa</taxon>
        <taxon>Arthropoda</taxon>
        <taxon>Hexapoda</taxon>
        <taxon>Insecta</taxon>
        <taxon>Pterygota</taxon>
        <taxon>Neoptera</taxon>
        <taxon>Endopterygota</taxon>
        <taxon>Coleoptera</taxon>
        <taxon>Polyphaga</taxon>
        <taxon>Cucujiformia</taxon>
        <taxon>Coccinelloidea</taxon>
        <taxon>Coccinellidae</taxon>
        <taxon>Epilachninae</taxon>
        <taxon>Epilachnini</taxon>
        <taxon>Henosepilachna</taxon>
    </lineage>
</organism>
<dbReference type="InterPro" id="IPR014710">
    <property type="entry name" value="RmlC-like_jellyroll"/>
</dbReference>
<dbReference type="InterPro" id="IPR017441">
    <property type="entry name" value="Protein_kinase_ATP_BS"/>
</dbReference>
<dbReference type="CDD" id="cd00038">
    <property type="entry name" value="CAP_ED"/>
    <property type="match status" value="2"/>
</dbReference>
<feature type="domain" description="Protein kinase" evidence="17">
    <location>
        <begin position="457"/>
        <end position="720"/>
    </location>
</feature>
<evidence type="ECO:0000256" key="11">
    <source>
        <dbReference type="ARBA" id="ARBA00047462"/>
    </source>
</evidence>
<feature type="active site" description="Proton acceptor" evidence="13">
    <location>
        <position position="583"/>
    </location>
</feature>
<dbReference type="GO" id="GO:0030553">
    <property type="term" value="F:cGMP binding"/>
    <property type="evidence" value="ECO:0007669"/>
    <property type="project" value="UniProtKB-KW"/>
</dbReference>
<evidence type="ECO:0000259" key="18">
    <source>
        <dbReference type="PROSITE" id="PS50042"/>
    </source>
</evidence>
<dbReference type="PROSITE" id="PS50011">
    <property type="entry name" value="PROTEIN_KINASE_DOM"/>
    <property type="match status" value="1"/>
</dbReference>
<evidence type="ECO:0000256" key="8">
    <source>
        <dbReference type="ARBA" id="ARBA00022840"/>
    </source>
</evidence>
<dbReference type="SUPFAM" id="SSF51206">
    <property type="entry name" value="cAMP-binding domain-like"/>
    <property type="match status" value="2"/>
</dbReference>
<dbReference type="InterPro" id="IPR035014">
    <property type="entry name" value="STKc_cGK"/>
</dbReference>
<feature type="domain" description="Cyclic nucleotide-binding" evidence="18">
    <location>
        <begin position="201"/>
        <end position="318"/>
    </location>
</feature>
<evidence type="ECO:0000256" key="14">
    <source>
        <dbReference type="PIRSR" id="PIRSR000559-2"/>
    </source>
</evidence>
<evidence type="ECO:0000313" key="21">
    <source>
        <dbReference type="Proteomes" id="UP001431783"/>
    </source>
</evidence>
<evidence type="ECO:0000256" key="16">
    <source>
        <dbReference type="SAM" id="MobiDB-lite"/>
    </source>
</evidence>
<feature type="region of interest" description="Disordered" evidence="16">
    <location>
        <begin position="54"/>
        <end position="77"/>
    </location>
</feature>
<evidence type="ECO:0000256" key="15">
    <source>
        <dbReference type="PROSITE-ProRule" id="PRU10141"/>
    </source>
</evidence>
<dbReference type="PRINTS" id="PR00103">
    <property type="entry name" value="CAMPKINASE"/>
</dbReference>
<dbReference type="GO" id="GO:0004692">
    <property type="term" value="F:cGMP-dependent protein kinase activity"/>
    <property type="evidence" value="ECO:0007669"/>
    <property type="project" value="UniProtKB-EC"/>
</dbReference>
<evidence type="ECO:0000256" key="10">
    <source>
        <dbReference type="ARBA" id="ARBA00047298"/>
    </source>
</evidence>
<dbReference type="Pfam" id="PF00069">
    <property type="entry name" value="Pkinase"/>
    <property type="match status" value="1"/>
</dbReference>
<keyword evidence="6 12" id="KW-0547">Nucleotide-binding</keyword>
<feature type="compositionally biased region" description="Polar residues" evidence="16">
    <location>
        <begin position="54"/>
        <end position="72"/>
    </location>
</feature>
<dbReference type="GO" id="GO:0005524">
    <property type="term" value="F:ATP binding"/>
    <property type="evidence" value="ECO:0007669"/>
    <property type="project" value="UniProtKB-UniRule"/>
</dbReference>
<keyword evidence="9 12" id="KW-0142">cGMP-binding</keyword>
<evidence type="ECO:0000256" key="5">
    <source>
        <dbReference type="ARBA" id="ARBA00022679"/>
    </source>
</evidence>
<feature type="binding site" evidence="14 15">
    <location>
        <position position="487"/>
    </location>
    <ligand>
        <name>ATP</name>
        <dbReference type="ChEBI" id="CHEBI:30616"/>
    </ligand>
</feature>
<dbReference type="FunFam" id="1.10.510.10:FF:000210">
    <property type="entry name" value="Non-specific serine/threonine protein kinase"/>
    <property type="match status" value="1"/>
</dbReference>
<evidence type="ECO:0000259" key="17">
    <source>
        <dbReference type="PROSITE" id="PS50011"/>
    </source>
</evidence>
<dbReference type="InterPro" id="IPR000595">
    <property type="entry name" value="cNMP-bd_dom"/>
</dbReference>
<dbReference type="InterPro" id="IPR011009">
    <property type="entry name" value="Kinase-like_dom_sf"/>
</dbReference>
<sequence length="772" mass="88521">MPLCCFSQRNKVLITVKSKDYKRTSDITYDSVYVTSTALVKVIKRPDDDIQIPRKSNSISNKDETYSNSQEIYNDPKPEFISDRNLRTFIERRGDSLKSENVYNEMSNLDQSEDQSPPRTTDVSNFSVSGNDANYIEQSARNSTDSILTDEKPSEIHRAKPRSGIIPKSVKYDAEVALVKHPKSESEAEFIREAISKNEFMGKLITGKRLDDVIDAMYLENVKPKQKIIKEGTTGTNMYVVAEGEFEVLKKGVKGQLNVIKPGEVFGELAILYNAKRLATVRSLTAAKVWVIDSNVYQQLMKKSNQEEREEIVSFLRDIQILNEASIEVLERVASLLVSETFETGKVIVREGEQGDKFYIIAAGSVTVTRKDESFTGKLHKGKCFGEKALLEDSPRQATVTADPPLVECLTLTRKQFIDHFGAIEDISKISVPPQSGNEEDNIEIEEEYLNLDLQNFKILRTLGVGGFGRVEFIQDKNNPNTTFALKYLKKYEMVQQEQQQHVINEMKIQMRCKSPFIIRMYRTFIDNKYIYFLMEVCLGGDLWSLLQNQPNKRFDERGAKFIAGCVLEALSYIHKKGFIYRDLKPENLLIASNGYIKMTDFGFAKRLEANIKTATFAGTPEYVAPEIILNRGHDKAVDYWAYGIFIYEILNGRTPFKSNDPSYMKTYNKILSGLDIVVFPPHDSTKAKHLISKLLKKNPSERLGCLENGVEDIRNHKWFADFEWKRLRECRMSSPYKPRLSSNVDFRYFDYFKKDNDIPPDESSEWDHNFS</sequence>
<dbReference type="AlphaFoldDB" id="A0AAW1UAN0"/>
<evidence type="ECO:0000256" key="3">
    <source>
        <dbReference type="ARBA" id="ARBA00022527"/>
    </source>
</evidence>
<evidence type="ECO:0000256" key="7">
    <source>
        <dbReference type="ARBA" id="ARBA00022777"/>
    </source>
</evidence>
<feature type="binding site" evidence="14">
    <location>
        <begin position="463"/>
        <end position="471"/>
    </location>
    <ligand>
        <name>ATP</name>
        <dbReference type="ChEBI" id="CHEBI:30616"/>
    </ligand>
</feature>
<evidence type="ECO:0000259" key="19">
    <source>
        <dbReference type="PROSITE" id="PS51285"/>
    </source>
</evidence>
<dbReference type="PROSITE" id="PS00108">
    <property type="entry name" value="PROTEIN_KINASE_ST"/>
    <property type="match status" value="1"/>
</dbReference>
<dbReference type="InterPro" id="IPR000961">
    <property type="entry name" value="AGC-kinase_C"/>
</dbReference>
<dbReference type="InterPro" id="IPR002374">
    <property type="entry name" value="cGMP_dep_kinase"/>
</dbReference>
<keyword evidence="8 12" id="KW-0067">ATP-binding</keyword>
<evidence type="ECO:0000256" key="13">
    <source>
        <dbReference type="PIRSR" id="PIRSR000559-1"/>
    </source>
</evidence>
<reference evidence="20 21" key="1">
    <citation type="submission" date="2023-03" db="EMBL/GenBank/DDBJ databases">
        <title>Genome insight into feeding habits of ladybird beetles.</title>
        <authorList>
            <person name="Li H.-S."/>
            <person name="Huang Y.-H."/>
            <person name="Pang H."/>
        </authorList>
    </citation>
    <scope>NUCLEOTIDE SEQUENCE [LARGE SCALE GENOMIC DNA]</scope>
    <source>
        <strain evidence="20">SYSU_2023b</strain>
        <tissue evidence="20">Whole body</tissue>
    </source>
</reference>
<dbReference type="PROSITE" id="PS51285">
    <property type="entry name" value="AGC_KINASE_CTER"/>
    <property type="match status" value="1"/>
</dbReference>
<dbReference type="Gene3D" id="2.60.120.10">
    <property type="entry name" value="Jelly Rolls"/>
    <property type="match status" value="2"/>
</dbReference>
<keyword evidence="7 12" id="KW-0418">Kinase</keyword>
<dbReference type="EMBL" id="JARQZJ010000062">
    <property type="protein sequence ID" value="KAK9879595.1"/>
    <property type="molecule type" value="Genomic_DNA"/>
</dbReference>
<evidence type="ECO:0000256" key="4">
    <source>
        <dbReference type="ARBA" id="ARBA00022535"/>
    </source>
</evidence>
<dbReference type="FunFam" id="3.30.200.20:FF:000042">
    <property type="entry name" value="Aurora kinase A"/>
    <property type="match status" value="1"/>
</dbReference>
<evidence type="ECO:0000256" key="1">
    <source>
        <dbReference type="ARBA" id="ARBA00006352"/>
    </source>
</evidence>
<dbReference type="InterPro" id="IPR008271">
    <property type="entry name" value="Ser/Thr_kinase_AS"/>
</dbReference>
<dbReference type="PROSITE" id="PS50042">
    <property type="entry name" value="CNMP_BINDING_3"/>
    <property type="match status" value="2"/>
</dbReference>
<gene>
    <name evidence="20" type="ORF">WA026_006661</name>
</gene>
<accession>A0AAW1UAN0</accession>
<dbReference type="PROSITE" id="PS00888">
    <property type="entry name" value="CNMP_BINDING_1"/>
    <property type="match status" value="2"/>
</dbReference>
<dbReference type="CDD" id="cd05572">
    <property type="entry name" value="STKc_cGK"/>
    <property type="match status" value="1"/>
</dbReference>
<keyword evidence="5 12" id="KW-0808">Transferase</keyword>